<comment type="pathway">
    <text evidence="1">Lipid metabolism; butanoate metabolism.</text>
</comment>
<name>A0ABN3CVQ8_9ACTN</name>
<dbReference type="InterPro" id="IPR006108">
    <property type="entry name" value="3HC_DH_C"/>
</dbReference>
<evidence type="ECO:0000259" key="4">
    <source>
        <dbReference type="Pfam" id="PF00725"/>
    </source>
</evidence>
<dbReference type="RefSeq" id="WP_344489066.1">
    <property type="nucleotide sequence ID" value="NZ_BAAAQX010000033.1"/>
</dbReference>
<protein>
    <submittedName>
        <fullName evidence="6">3-hydroxyacyl-CoA dehydrogenase family protein</fullName>
    </submittedName>
</protein>
<evidence type="ECO:0000313" key="7">
    <source>
        <dbReference type="Proteomes" id="UP001499843"/>
    </source>
</evidence>
<comment type="caution">
    <text evidence="6">The sequence shown here is derived from an EMBL/GenBank/DDBJ whole genome shotgun (WGS) entry which is preliminary data.</text>
</comment>
<keyword evidence="7" id="KW-1185">Reference proteome</keyword>
<dbReference type="Pfam" id="PF02737">
    <property type="entry name" value="3HCDH_N"/>
    <property type="match status" value="1"/>
</dbReference>
<dbReference type="SUPFAM" id="SSF48179">
    <property type="entry name" value="6-phosphogluconate dehydrogenase C-terminal domain-like"/>
    <property type="match status" value="1"/>
</dbReference>
<sequence>MNADLPRSVGVVGGGRMGAGIAHAFLVAGGHVVVVESSGGTAAAARGRIGDSLAKAAAKGTLGEPAESAASRLVVTADPAGLAGCELVIEAVPEDAALKAEVLALAGKQAPGAVLATNTSSLSLAGLAAGLAAPGRFLGLHFFNPVPVSDLVEIVVAPQTEPELVTRAQGWVAALGKTPITVRDSPGFASSRLGVCLALEAMRMLEEGVASAADIDVAMTLGYRHPVGPLRTTDLVGLDVRLAIAEHLARELGPRFEPPRILRDLVAAGHLGRKTGQGFYTW</sequence>
<dbReference type="Pfam" id="PF00725">
    <property type="entry name" value="3HCDH"/>
    <property type="match status" value="1"/>
</dbReference>
<evidence type="ECO:0000256" key="1">
    <source>
        <dbReference type="ARBA" id="ARBA00005086"/>
    </source>
</evidence>
<feature type="domain" description="3-hydroxyacyl-CoA dehydrogenase C-terminal" evidence="4">
    <location>
        <begin position="187"/>
        <end position="282"/>
    </location>
</feature>
<proteinExistence type="inferred from homology"/>
<dbReference type="InterPro" id="IPR036291">
    <property type="entry name" value="NAD(P)-bd_dom_sf"/>
</dbReference>
<gene>
    <name evidence="6" type="ORF">GCM10009850_089160</name>
</gene>
<comment type="similarity">
    <text evidence="2">Belongs to the 3-hydroxyacyl-CoA dehydrogenase family.</text>
</comment>
<keyword evidence="3" id="KW-0560">Oxidoreductase</keyword>
<organism evidence="6 7">
    <name type="scientific">Nonomuraea monospora</name>
    <dbReference type="NCBI Taxonomy" id="568818"/>
    <lineage>
        <taxon>Bacteria</taxon>
        <taxon>Bacillati</taxon>
        <taxon>Actinomycetota</taxon>
        <taxon>Actinomycetes</taxon>
        <taxon>Streptosporangiales</taxon>
        <taxon>Streptosporangiaceae</taxon>
        <taxon>Nonomuraea</taxon>
    </lineage>
</organism>
<dbReference type="PANTHER" id="PTHR48075:SF5">
    <property type="entry name" value="3-HYDROXYBUTYRYL-COA DEHYDROGENASE"/>
    <property type="match status" value="1"/>
</dbReference>
<evidence type="ECO:0000256" key="3">
    <source>
        <dbReference type="ARBA" id="ARBA00023002"/>
    </source>
</evidence>
<evidence type="ECO:0000256" key="2">
    <source>
        <dbReference type="ARBA" id="ARBA00009463"/>
    </source>
</evidence>
<dbReference type="PIRSF" id="PIRSF000105">
    <property type="entry name" value="HCDH"/>
    <property type="match status" value="1"/>
</dbReference>
<dbReference type="SUPFAM" id="SSF51735">
    <property type="entry name" value="NAD(P)-binding Rossmann-fold domains"/>
    <property type="match status" value="1"/>
</dbReference>
<evidence type="ECO:0000313" key="6">
    <source>
        <dbReference type="EMBL" id="GAA2213453.1"/>
    </source>
</evidence>
<dbReference type="InterPro" id="IPR022694">
    <property type="entry name" value="3-OHacyl-CoA_DH"/>
</dbReference>
<dbReference type="PANTHER" id="PTHR48075">
    <property type="entry name" value="3-HYDROXYACYL-COA DEHYDROGENASE FAMILY PROTEIN"/>
    <property type="match status" value="1"/>
</dbReference>
<dbReference type="InterPro" id="IPR013328">
    <property type="entry name" value="6PGD_dom2"/>
</dbReference>
<accession>A0ABN3CVQ8</accession>
<dbReference type="Gene3D" id="1.10.1040.10">
    <property type="entry name" value="N-(1-d-carboxylethyl)-l-norvaline Dehydrogenase, domain 2"/>
    <property type="match status" value="1"/>
</dbReference>
<feature type="domain" description="3-hydroxyacyl-CoA dehydrogenase NAD binding" evidence="5">
    <location>
        <begin position="9"/>
        <end position="184"/>
    </location>
</feature>
<dbReference type="InterPro" id="IPR006176">
    <property type="entry name" value="3-OHacyl-CoA_DH_NAD-bd"/>
</dbReference>
<evidence type="ECO:0000259" key="5">
    <source>
        <dbReference type="Pfam" id="PF02737"/>
    </source>
</evidence>
<dbReference type="Gene3D" id="3.40.50.720">
    <property type="entry name" value="NAD(P)-binding Rossmann-like Domain"/>
    <property type="match status" value="1"/>
</dbReference>
<dbReference type="EMBL" id="BAAAQX010000033">
    <property type="protein sequence ID" value="GAA2213453.1"/>
    <property type="molecule type" value="Genomic_DNA"/>
</dbReference>
<dbReference type="InterPro" id="IPR008927">
    <property type="entry name" value="6-PGluconate_DH-like_C_sf"/>
</dbReference>
<dbReference type="Proteomes" id="UP001499843">
    <property type="component" value="Unassembled WGS sequence"/>
</dbReference>
<reference evidence="6 7" key="1">
    <citation type="journal article" date="2019" name="Int. J. Syst. Evol. Microbiol.">
        <title>The Global Catalogue of Microorganisms (GCM) 10K type strain sequencing project: providing services to taxonomists for standard genome sequencing and annotation.</title>
        <authorList>
            <consortium name="The Broad Institute Genomics Platform"/>
            <consortium name="The Broad Institute Genome Sequencing Center for Infectious Disease"/>
            <person name="Wu L."/>
            <person name="Ma J."/>
        </authorList>
    </citation>
    <scope>NUCLEOTIDE SEQUENCE [LARGE SCALE GENOMIC DNA]</scope>
    <source>
        <strain evidence="6 7">JCM 16114</strain>
    </source>
</reference>